<proteinExistence type="predicted"/>
<dbReference type="RefSeq" id="WP_380207140.1">
    <property type="nucleotide sequence ID" value="NZ_JBHTEK010000006.1"/>
</dbReference>
<dbReference type="EMBL" id="JBHTEK010000006">
    <property type="protein sequence ID" value="MFC7671180.1"/>
    <property type="molecule type" value="Genomic_DNA"/>
</dbReference>
<name>A0ABW2UCG9_9BACT</name>
<accession>A0ABW2UCG9</accession>
<evidence type="ECO:0000313" key="2">
    <source>
        <dbReference type="Proteomes" id="UP001596513"/>
    </source>
</evidence>
<keyword evidence="2" id="KW-1185">Reference proteome</keyword>
<sequence>MVTTDGGSINITNPFRGTLVICGEVAGKPCSIGELLIKQVKSKGFAGLNYDFKLRVLAEGTQKAFVLADAQSAAAGEGHRPEVPLRVINFNDLKCSEYVNPLRAAKAVEKTACLGGAIYKQSAMP</sequence>
<protein>
    <submittedName>
        <fullName evidence="1">Uncharacterized protein</fullName>
    </submittedName>
</protein>
<evidence type="ECO:0000313" key="1">
    <source>
        <dbReference type="EMBL" id="MFC7671180.1"/>
    </source>
</evidence>
<comment type="caution">
    <text evidence="1">The sequence shown here is derived from an EMBL/GenBank/DDBJ whole genome shotgun (WGS) entry which is preliminary data.</text>
</comment>
<gene>
    <name evidence="1" type="ORF">ACFQT0_30130</name>
</gene>
<organism evidence="1 2">
    <name type="scientific">Hymenobacter humi</name>
    <dbReference type="NCBI Taxonomy" id="1411620"/>
    <lineage>
        <taxon>Bacteria</taxon>
        <taxon>Pseudomonadati</taxon>
        <taxon>Bacteroidota</taxon>
        <taxon>Cytophagia</taxon>
        <taxon>Cytophagales</taxon>
        <taxon>Hymenobacteraceae</taxon>
        <taxon>Hymenobacter</taxon>
    </lineage>
</organism>
<dbReference type="Proteomes" id="UP001596513">
    <property type="component" value="Unassembled WGS sequence"/>
</dbReference>
<reference evidence="2" key="1">
    <citation type="journal article" date="2019" name="Int. J. Syst. Evol. Microbiol.">
        <title>The Global Catalogue of Microorganisms (GCM) 10K type strain sequencing project: providing services to taxonomists for standard genome sequencing and annotation.</title>
        <authorList>
            <consortium name="The Broad Institute Genomics Platform"/>
            <consortium name="The Broad Institute Genome Sequencing Center for Infectious Disease"/>
            <person name="Wu L."/>
            <person name="Ma J."/>
        </authorList>
    </citation>
    <scope>NUCLEOTIDE SEQUENCE [LARGE SCALE GENOMIC DNA]</scope>
    <source>
        <strain evidence="2">JCM 19635</strain>
    </source>
</reference>